<accession>A0A0D7X4Y6</accession>
<dbReference type="Proteomes" id="UP000032534">
    <property type="component" value="Unassembled WGS sequence"/>
</dbReference>
<comment type="caution">
    <text evidence="1">The sequence shown here is derived from an EMBL/GenBank/DDBJ whole genome shotgun (WGS) entry which is preliminary data.</text>
</comment>
<dbReference type="OrthoDB" id="2640623at2"/>
<dbReference type="PATRIC" id="fig|159743.3.peg.1897"/>
<protein>
    <submittedName>
        <fullName evidence="1">Uncharacterized protein</fullName>
    </submittedName>
</protein>
<name>A0A0D7X4Y6_9BACL</name>
<evidence type="ECO:0000313" key="1">
    <source>
        <dbReference type="EMBL" id="KJD46038.1"/>
    </source>
</evidence>
<dbReference type="RefSeq" id="WP_044645752.1">
    <property type="nucleotide sequence ID" value="NZ_JTHP01000012.1"/>
</dbReference>
<organism evidence="1 2">
    <name type="scientific">Paenibacillus terrae</name>
    <dbReference type="NCBI Taxonomy" id="159743"/>
    <lineage>
        <taxon>Bacteria</taxon>
        <taxon>Bacillati</taxon>
        <taxon>Bacillota</taxon>
        <taxon>Bacilli</taxon>
        <taxon>Bacillales</taxon>
        <taxon>Paenibacillaceae</taxon>
        <taxon>Paenibacillus</taxon>
    </lineage>
</organism>
<gene>
    <name evidence="1" type="ORF">QD47_08660</name>
</gene>
<keyword evidence="2" id="KW-1185">Reference proteome</keyword>
<evidence type="ECO:0000313" key="2">
    <source>
        <dbReference type="Proteomes" id="UP000032534"/>
    </source>
</evidence>
<dbReference type="AlphaFoldDB" id="A0A0D7X4Y6"/>
<reference evidence="1 2" key="1">
    <citation type="submission" date="2014-11" db="EMBL/GenBank/DDBJ databases">
        <title>Draft Genome Sequences of Paenibacillus polymyxa NRRL B-30509 and Paenibacillus terrae NRRL B-30644, Strains from a Poultry Environment that Produce Tridecaptin A and Paenicidins.</title>
        <authorList>
            <person name="van Belkum M.J."/>
            <person name="Lohans C.T."/>
            <person name="Vederas J.C."/>
        </authorList>
    </citation>
    <scope>NUCLEOTIDE SEQUENCE [LARGE SCALE GENOMIC DNA]</scope>
    <source>
        <strain evidence="1 2">NRRL B-30644</strain>
    </source>
</reference>
<dbReference type="EMBL" id="JTHP01000012">
    <property type="protein sequence ID" value="KJD46038.1"/>
    <property type="molecule type" value="Genomic_DNA"/>
</dbReference>
<sequence>MSVFLLSADHHLAYHSASIQSCHVTLFNREKRPVDVLLEIGNDSGVFRRQLLSLSTSPEAGSVVQFKDMETAQNPFYLRVVTSICNPETLFILAEFVEDGNVVAMRTASHFTVTP</sequence>
<proteinExistence type="predicted"/>